<dbReference type="EMBL" id="AM920689">
    <property type="protein sequence ID" value="SMH63191.1"/>
    <property type="molecule type" value="Genomic_DNA"/>
</dbReference>
<organism evidence="2 3">
    <name type="scientific">Xanthomonas campestris pv. campestris (strain B100)</name>
    <dbReference type="NCBI Taxonomy" id="509169"/>
    <lineage>
        <taxon>Bacteria</taxon>
        <taxon>Pseudomonadati</taxon>
        <taxon>Pseudomonadota</taxon>
        <taxon>Gammaproteobacteria</taxon>
        <taxon>Lysobacterales</taxon>
        <taxon>Lysobacteraceae</taxon>
        <taxon>Xanthomonas</taxon>
    </lineage>
</organism>
<gene>
    <name evidence="2" type="ORF">XCCB100_4501</name>
</gene>
<dbReference type="Proteomes" id="UP000001188">
    <property type="component" value="Chromosome"/>
</dbReference>
<reference evidence="2 3" key="1">
    <citation type="journal article" date="2008" name="J. Biotechnol.">
        <title>The genome of Xanthomonas campestris pv. campestris B100 and its use for the reconstruction of metabolic pathways involved in xanthan biosynthesis.</title>
        <authorList>
            <person name="Vorholter F.J."/>
            <person name="Schneiker S."/>
            <person name="Goesmann A."/>
            <person name="Krause L."/>
            <person name="Bekel T."/>
            <person name="Kaiser O."/>
            <person name="Linke B."/>
            <person name="Patschkowski T."/>
            <person name="Ruckert C."/>
            <person name="Schmid J."/>
            <person name="Sidhu V.K."/>
            <person name="Sieber V."/>
            <person name="Tauch A."/>
            <person name="Watt S.A."/>
            <person name="Weisshaar B."/>
            <person name="Becker A."/>
            <person name="Niehaus K."/>
            <person name="Puhler A."/>
        </authorList>
    </citation>
    <scope>NUCLEOTIDE SEQUENCE [LARGE SCALE GENOMIC DNA]</scope>
    <source>
        <strain evidence="2 3">B100</strain>
    </source>
</reference>
<sequence length="49" mass="5518">MPSQLQQRGEGGRCAFHLRRRFVFGSSVRAVSGDNGGRRASHHFHRTPL</sequence>
<dbReference type="AlphaFoldDB" id="A0A1X7QF18"/>
<evidence type="ECO:0000313" key="3">
    <source>
        <dbReference type="Proteomes" id="UP000001188"/>
    </source>
</evidence>
<protein>
    <submittedName>
        <fullName evidence="2">Uncharacterized protein</fullName>
    </submittedName>
</protein>
<accession>A0A1X7QF18</accession>
<feature type="region of interest" description="Disordered" evidence="1">
    <location>
        <begin position="30"/>
        <end position="49"/>
    </location>
</feature>
<name>A0A1X7QF18_XANCB</name>
<evidence type="ECO:0000256" key="1">
    <source>
        <dbReference type="SAM" id="MobiDB-lite"/>
    </source>
</evidence>
<proteinExistence type="predicted"/>
<evidence type="ECO:0000313" key="2">
    <source>
        <dbReference type="EMBL" id="SMH63191.1"/>
    </source>
</evidence>
<feature type="compositionally biased region" description="Basic residues" evidence="1">
    <location>
        <begin position="39"/>
        <end position="49"/>
    </location>
</feature>